<keyword evidence="7 8" id="KW-0472">Membrane</keyword>
<name>A0A0D2PNZ8_GOSRA</name>
<dbReference type="PANTHER" id="PTHR33228:SF76">
    <property type="entry name" value="PROTEIN GLUTAMINE DUMPER 7"/>
    <property type="match status" value="1"/>
</dbReference>
<protein>
    <submittedName>
        <fullName evidence="9">Uncharacterized protein</fullName>
    </submittedName>
</protein>
<keyword evidence="3" id="KW-0813">Transport</keyword>
<evidence type="ECO:0000256" key="7">
    <source>
        <dbReference type="ARBA" id="ARBA00023136"/>
    </source>
</evidence>
<keyword evidence="6 8" id="KW-1133">Transmembrane helix</keyword>
<keyword evidence="5" id="KW-0029">Amino-acid transport</keyword>
<evidence type="ECO:0000256" key="1">
    <source>
        <dbReference type="ARBA" id="ARBA00004167"/>
    </source>
</evidence>
<dbReference type="EMBL" id="CM001740">
    <property type="protein sequence ID" value="KJB08504.1"/>
    <property type="molecule type" value="Genomic_DNA"/>
</dbReference>
<comment type="similarity">
    <text evidence="2">Belongs to the GLUTAMINE DUMPER 1 (TC 9.B.60) family.</text>
</comment>
<evidence type="ECO:0000256" key="3">
    <source>
        <dbReference type="ARBA" id="ARBA00022448"/>
    </source>
</evidence>
<evidence type="ECO:0000256" key="6">
    <source>
        <dbReference type="ARBA" id="ARBA00022989"/>
    </source>
</evidence>
<comment type="subcellular location">
    <subcellularLocation>
        <location evidence="1">Membrane</location>
        <topology evidence="1">Single-pass membrane protein</topology>
    </subcellularLocation>
</comment>
<proteinExistence type="inferred from homology"/>
<evidence type="ECO:0000313" key="9">
    <source>
        <dbReference type="EMBL" id="KJB08504.1"/>
    </source>
</evidence>
<evidence type="ECO:0000313" key="10">
    <source>
        <dbReference type="Proteomes" id="UP000032304"/>
    </source>
</evidence>
<evidence type="ECO:0000256" key="5">
    <source>
        <dbReference type="ARBA" id="ARBA00022970"/>
    </source>
</evidence>
<evidence type="ECO:0000256" key="2">
    <source>
        <dbReference type="ARBA" id="ARBA00009977"/>
    </source>
</evidence>
<accession>A0A0D2PNZ8</accession>
<evidence type="ECO:0000256" key="8">
    <source>
        <dbReference type="SAM" id="Phobius"/>
    </source>
</evidence>
<dbReference type="Proteomes" id="UP000032304">
    <property type="component" value="Chromosome 1"/>
</dbReference>
<sequence>MRSSSNSTATVVKATGTGFRHWNPALFGGVAVVLGLIVMAIVIIACSYKKSPSNSSGEEDKAKKGDQQMEMASRIVVIMAGDQNPSYLANPMPSTSSHHLH</sequence>
<feature type="transmembrane region" description="Helical" evidence="8">
    <location>
        <begin position="25"/>
        <end position="46"/>
    </location>
</feature>
<dbReference type="PANTHER" id="PTHR33228">
    <property type="entry name" value="PROTEIN GLUTAMINE DUMPER 4-RELATED"/>
    <property type="match status" value="1"/>
</dbReference>
<gene>
    <name evidence="9" type="ORF">B456_001G088000</name>
</gene>
<dbReference type="InterPro" id="IPR040359">
    <property type="entry name" value="GDU"/>
</dbReference>
<dbReference type="OMA" id="CYCEISA"/>
<dbReference type="GO" id="GO:0016020">
    <property type="term" value="C:membrane"/>
    <property type="evidence" value="ECO:0007669"/>
    <property type="project" value="UniProtKB-SubCell"/>
</dbReference>
<reference evidence="9 10" key="1">
    <citation type="journal article" date="2012" name="Nature">
        <title>Repeated polyploidization of Gossypium genomes and the evolution of spinnable cotton fibres.</title>
        <authorList>
            <person name="Paterson A.H."/>
            <person name="Wendel J.F."/>
            <person name="Gundlach H."/>
            <person name="Guo H."/>
            <person name="Jenkins J."/>
            <person name="Jin D."/>
            <person name="Llewellyn D."/>
            <person name="Showmaker K.C."/>
            <person name="Shu S."/>
            <person name="Udall J."/>
            <person name="Yoo M.J."/>
            <person name="Byers R."/>
            <person name="Chen W."/>
            <person name="Doron-Faigenboim A."/>
            <person name="Duke M.V."/>
            <person name="Gong L."/>
            <person name="Grimwood J."/>
            <person name="Grover C."/>
            <person name="Grupp K."/>
            <person name="Hu G."/>
            <person name="Lee T.H."/>
            <person name="Li J."/>
            <person name="Lin L."/>
            <person name="Liu T."/>
            <person name="Marler B.S."/>
            <person name="Page J.T."/>
            <person name="Roberts A.W."/>
            <person name="Romanel E."/>
            <person name="Sanders W.S."/>
            <person name="Szadkowski E."/>
            <person name="Tan X."/>
            <person name="Tang H."/>
            <person name="Xu C."/>
            <person name="Wang J."/>
            <person name="Wang Z."/>
            <person name="Zhang D."/>
            <person name="Zhang L."/>
            <person name="Ashrafi H."/>
            <person name="Bedon F."/>
            <person name="Bowers J.E."/>
            <person name="Brubaker C.L."/>
            <person name="Chee P.W."/>
            <person name="Das S."/>
            <person name="Gingle A.R."/>
            <person name="Haigler C.H."/>
            <person name="Harker D."/>
            <person name="Hoffmann L.V."/>
            <person name="Hovav R."/>
            <person name="Jones D.C."/>
            <person name="Lemke C."/>
            <person name="Mansoor S."/>
            <person name="ur Rahman M."/>
            <person name="Rainville L.N."/>
            <person name="Rambani A."/>
            <person name="Reddy U.K."/>
            <person name="Rong J.K."/>
            <person name="Saranga Y."/>
            <person name="Scheffler B.E."/>
            <person name="Scheffler J.A."/>
            <person name="Stelly D.M."/>
            <person name="Triplett B.A."/>
            <person name="Van Deynze A."/>
            <person name="Vaslin M.F."/>
            <person name="Waghmare V.N."/>
            <person name="Walford S.A."/>
            <person name="Wright R.J."/>
            <person name="Zaki E.A."/>
            <person name="Zhang T."/>
            <person name="Dennis E.S."/>
            <person name="Mayer K.F."/>
            <person name="Peterson D.G."/>
            <person name="Rokhsar D.S."/>
            <person name="Wang X."/>
            <person name="Schmutz J."/>
        </authorList>
    </citation>
    <scope>NUCLEOTIDE SEQUENCE [LARGE SCALE GENOMIC DNA]</scope>
</reference>
<keyword evidence="4 8" id="KW-0812">Transmembrane</keyword>
<keyword evidence="10" id="KW-1185">Reference proteome</keyword>
<dbReference type="GO" id="GO:0006865">
    <property type="term" value="P:amino acid transport"/>
    <property type="evidence" value="ECO:0007669"/>
    <property type="project" value="UniProtKB-KW"/>
</dbReference>
<dbReference type="AlphaFoldDB" id="A0A0D2PNZ8"/>
<dbReference type="GO" id="GO:0080143">
    <property type="term" value="P:regulation of amino acid export"/>
    <property type="evidence" value="ECO:0007669"/>
    <property type="project" value="InterPro"/>
</dbReference>
<dbReference type="Gramene" id="KJB08504">
    <property type="protein sequence ID" value="KJB08504"/>
    <property type="gene ID" value="B456_001G088000"/>
</dbReference>
<evidence type="ECO:0000256" key="4">
    <source>
        <dbReference type="ARBA" id="ARBA00022692"/>
    </source>
</evidence>
<dbReference type="STRING" id="29730.A0A0D2PNZ8"/>
<organism evidence="9 10">
    <name type="scientific">Gossypium raimondii</name>
    <name type="common">Peruvian cotton</name>
    <name type="synonym">Gossypium klotzschianum subsp. raimondii</name>
    <dbReference type="NCBI Taxonomy" id="29730"/>
    <lineage>
        <taxon>Eukaryota</taxon>
        <taxon>Viridiplantae</taxon>
        <taxon>Streptophyta</taxon>
        <taxon>Embryophyta</taxon>
        <taxon>Tracheophyta</taxon>
        <taxon>Spermatophyta</taxon>
        <taxon>Magnoliopsida</taxon>
        <taxon>eudicotyledons</taxon>
        <taxon>Gunneridae</taxon>
        <taxon>Pentapetalae</taxon>
        <taxon>rosids</taxon>
        <taxon>malvids</taxon>
        <taxon>Malvales</taxon>
        <taxon>Malvaceae</taxon>
        <taxon>Malvoideae</taxon>
        <taxon>Gossypium</taxon>
    </lineage>
</organism>